<dbReference type="Proteomes" id="UP000053562">
    <property type="component" value="Unassembled WGS sequence"/>
</dbReference>
<dbReference type="AlphaFoldDB" id="A0A0J9S4W7"/>
<dbReference type="InterPro" id="IPR008780">
    <property type="entry name" value="Plasmodium_Vir"/>
</dbReference>
<protein>
    <recommendedName>
        <fullName evidence="3">VIR protein</fullName>
    </recommendedName>
</protein>
<evidence type="ECO:0008006" key="3">
    <source>
        <dbReference type="Google" id="ProtNLM"/>
    </source>
</evidence>
<name>A0A0J9S4W7_PLAVI</name>
<evidence type="ECO:0000313" key="2">
    <source>
        <dbReference type="Proteomes" id="UP000053562"/>
    </source>
</evidence>
<dbReference type="EMBL" id="KQ234517">
    <property type="protein sequence ID" value="KMZ77072.1"/>
    <property type="molecule type" value="Genomic_DNA"/>
</dbReference>
<organism evidence="1 2">
    <name type="scientific">Plasmodium vivax India VII</name>
    <dbReference type="NCBI Taxonomy" id="1077284"/>
    <lineage>
        <taxon>Eukaryota</taxon>
        <taxon>Sar</taxon>
        <taxon>Alveolata</taxon>
        <taxon>Apicomplexa</taxon>
        <taxon>Aconoidasida</taxon>
        <taxon>Haemosporida</taxon>
        <taxon>Plasmodiidae</taxon>
        <taxon>Plasmodium</taxon>
        <taxon>Plasmodium (Plasmodium)</taxon>
    </lineage>
</organism>
<dbReference type="Pfam" id="PF05795">
    <property type="entry name" value="Plasmodium_Vir"/>
    <property type="match status" value="1"/>
</dbReference>
<sequence length="526" mass="61947">MKEINYENVINYSSQKFVMNIIPALISTNNYNETCKSIINKKLNNNIQYIKLCETLIGFLKYYSTDSNKRLCNNNVCCEYLNYWLNSQGREVNIPDNNTLVFYNIIKGEFPDNTLWGYCNSKIHHIEDFEFKKYDILYKIHDAFNRFKFKKANALTRNDSCENAQECVNLYNSIISLCHLHNDTSFCKALNDLKNKIEQEGWLNNSGRMCNTYEFFKEIMHYEAYASMIDNGIRAIYSIDDCFIPEHVFNEKSSKINNLCGKLRKLSEIIHEDRNKLLVNNSSKHTHYMNYWLNDQFKKDTTYDTVDVNDFCNKMQLYNQFIDSEDKINCTNIRKIDESEFGKMKILRNIYYKYHQKKLITVNQENKISVCLDYLIECIDEYKKAITYCPEGSTKNFCKALADFQNLYNKTTFKSEECRSIKLQTLPTKVDEIENYIRFFQQQNKPENSGSSTFLILGPITAGSLFGFLMYKFSPLGSRLRNRMKNNTGRLNDNNEQEMNKLHNYTSKSENINTNNGKYNVAYNSL</sequence>
<evidence type="ECO:0000313" key="1">
    <source>
        <dbReference type="EMBL" id="KMZ77072.1"/>
    </source>
</evidence>
<proteinExistence type="predicted"/>
<reference evidence="1 2" key="1">
    <citation type="submission" date="2011-08" db="EMBL/GenBank/DDBJ databases">
        <title>The Genome Sequence of Plasmodium vivax India VII.</title>
        <authorList>
            <consortium name="The Broad Institute Genome Sequencing Platform"/>
            <consortium name="The Broad Institute Genome Sequencing Center for Infectious Disease"/>
            <person name="Neafsey D."/>
            <person name="Carlton J."/>
            <person name="Barnwell J."/>
            <person name="Collins W."/>
            <person name="Escalante A."/>
            <person name="Mullikin J."/>
            <person name="Saul A."/>
            <person name="Guigo R."/>
            <person name="Camara F."/>
            <person name="Young S.K."/>
            <person name="Zeng Q."/>
            <person name="Gargeya S."/>
            <person name="Fitzgerald M."/>
            <person name="Haas B."/>
            <person name="Abouelleil A."/>
            <person name="Alvarado L."/>
            <person name="Arachchi H.M."/>
            <person name="Berlin A."/>
            <person name="Brown A."/>
            <person name="Chapman S.B."/>
            <person name="Chen Z."/>
            <person name="Dunbar C."/>
            <person name="Freedman E."/>
            <person name="Gearin G."/>
            <person name="Gellesch M."/>
            <person name="Goldberg J."/>
            <person name="Griggs A."/>
            <person name="Gujja S."/>
            <person name="Heiman D."/>
            <person name="Howarth C."/>
            <person name="Larson L."/>
            <person name="Lui A."/>
            <person name="MacDonald P.J.P."/>
            <person name="Montmayeur A."/>
            <person name="Murphy C."/>
            <person name="Neiman D."/>
            <person name="Pearson M."/>
            <person name="Priest M."/>
            <person name="Roberts A."/>
            <person name="Saif S."/>
            <person name="Shea T."/>
            <person name="Shenoy N."/>
            <person name="Sisk P."/>
            <person name="Stolte C."/>
            <person name="Sykes S."/>
            <person name="Wortman J."/>
            <person name="Nusbaum C."/>
            <person name="Birren B."/>
        </authorList>
    </citation>
    <scope>NUCLEOTIDE SEQUENCE [LARGE SCALE GENOMIC DNA]</scope>
    <source>
        <strain evidence="1 2">India VII</strain>
    </source>
</reference>
<accession>A0A0J9S4W7</accession>
<gene>
    <name evidence="1" type="ORF">PVIIG_05447</name>
</gene>